<evidence type="ECO:0008006" key="4">
    <source>
        <dbReference type="Google" id="ProtNLM"/>
    </source>
</evidence>
<gene>
    <name evidence="2" type="ORF">GE061_002058</name>
</gene>
<organism evidence="2 3">
    <name type="scientific">Apolygus lucorum</name>
    <name type="common">Small green plant bug</name>
    <name type="synonym">Lygocoris lucorum</name>
    <dbReference type="NCBI Taxonomy" id="248454"/>
    <lineage>
        <taxon>Eukaryota</taxon>
        <taxon>Metazoa</taxon>
        <taxon>Ecdysozoa</taxon>
        <taxon>Arthropoda</taxon>
        <taxon>Hexapoda</taxon>
        <taxon>Insecta</taxon>
        <taxon>Pterygota</taxon>
        <taxon>Neoptera</taxon>
        <taxon>Paraneoptera</taxon>
        <taxon>Hemiptera</taxon>
        <taxon>Heteroptera</taxon>
        <taxon>Panheteroptera</taxon>
        <taxon>Cimicomorpha</taxon>
        <taxon>Miridae</taxon>
        <taxon>Mirini</taxon>
        <taxon>Apolygus</taxon>
    </lineage>
</organism>
<keyword evidence="1" id="KW-1133">Transmembrane helix</keyword>
<dbReference type="PANTHER" id="PTHR12242:SF49">
    <property type="entry name" value="HEADBUTT, ISOFORM E"/>
    <property type="match status" value="1"/>
</dbReference>
<evidence type="ECO:0000256" key="1">
    <source>
        <dbReference type="SAM" id="Phobius"/>
    </source>
</evidence>
<dbReference type="PANTHER" id="PTHR12242">
    <property type="entry name" value="OS02G0130600 PROTEIN-RELATED"/>
    <property type="match status" value="1"/>
</dbReference>
<dbReference type="InterPro" id="IPR049352">
    <property type="entry name" value="Rost"/>
</dbReference>
<sequence>MTTFFGSCARSARDFAKFIEKYEEYSEADTGQSCWQKNPGVSMIYLIYRWIQFIFHTAFAFMSIFELGRWYAPEYTVALTCIKSTKYYAKWLLYLTHWGLLVNLVQAFLAAWVVQKAYAAQKRVTSESTEGYKPLINAYCKLFVTAIHLSTYITLGFWLMVYEPQTCSVDLVTLSEHGFGTLLLLVDLVVAGTPYKLIYGLYSIILSFIYICLTFVHFLFGALDRFDDKTYIYEKCDWNYPVAVIFYYIISVVLLASFHLTLWSIYLVRRRVSVLIRNGVEGGTHNSPSQRQSTHQNIQAQ</sequence>
<feature type="transmembrane region" description="Helical" evidence="1">
    <location>
        <begin position="135"/>
        <end position="159"/>
    </location>
</feature>
<feature type="transmembrane region" description="Helical" evidence="1">
    <location>
        <begin position="91"/>
        <end position="114"/>
    </location>
</feature>
<evidence type="ECO:0000313" key="2">
    <source>
        <dbReference type="EMBL" id="KAF6203724.1"/>
    </source>
</evidence>
<dbReference type="AlphaFoldDB" id="A0A8S9X5E4"/>
<proteinExistence type="predicted"/>
<protein>
    <recommendedName>
        <fullName evidence="4">Protein rolling stone</fullName>
    </recommendedName>
</protein>
<feature type="transmembrane region" description="Helical" evidence="1">
    <location>
        <begin position="171"/>
        <end position="190"/>
    </location>
</feature>
<accession>A0A8S9X5E4</accession>
<dbReference type="GO" id="GO:0016020">
    <property type="term" value="C:membrane"/>
    <property type="evidence" value="ECO:0007669"/>
    <property type="project" value="TreeGrafter"/>
</dbReference>
<feature type="transmembrane region" description="Helical" evidence="1">
    <location>
        <begin position="240"/>
        <end position="268"/>
    </location>
</feature>
<keyword evidence="1" id="KW-0812">Transmembrane</keyword>
<dbReference type="OrthoDB" id="419711at2759"/>
<feature type="transmembrane region" description="Helical" evidence="1">
    <location>
        <begin position="53"/>
        <end position="71"/>
    </location>
</feature>
<dbReference type="Pfam" id="PF21534">
    <property type="entry name" value="Rost"/>
    <property type="match status" value="1"/>
</dbReference>
<keyword evidence="3" id="KW-1185">Reference proteome</keyword>
<reference evidence="2" key="1">
    <citation type="journal article" date="2021" name="Mol. Ecol. Resour.">
        <title>Apolygus lucorum genome provides insights into omnivorousness and mesophyll feeding.</title>
        <authorList>
            <person name="Liu Y."/>
            <person name="Liu H."/>
            <person name="Wang H."/>
            <person name="Huang T."/>
            <person name="Liu B."/>
            <person name="Yang B."/>
            <person name="Yin L."/>
            <person name="Li B."/>
            <person name="Zhang Y."/>
            <person name="Zhang S."/>
            <person name="Jiang F."/>
            <person name="Zhang X."/>
            <person name="Ren Y."/>
            <person name="Wang B."/>
            <person name="Wang S."/>
            <person name="Lu Y."/>
            <person name="Wu K."/>
            <person name="Fan W."/>
            <person name="Wang G."/>
        </authorList>
    </citation>
    <scope>NUCLEOTIDE SEQUENCE</scope>
    <source>
        <strain evidence="2">12Hb</strain>
    </source>
</reference>
<dbReference type="EMBL" id="WIXP02000010">
    <property type="protein sequence ID" value="KAF6203724.1"/>
    <property type="molecule type" value="Genomic_DNA"/>
</dbReference>
<keyword evidence="1" id="KW-0472">Membrane</keyword>
<name>A0A8S9X5E4_APOLU</name>
<comment type="caution">
    <text evidence="2">The sequence shown here is derived from an EMBL/GenBank/DDBJ whole genome shotgun (WGS) entry which is preliminary data.</text>
</comment>
<feature type="transmembrane region" description="Helical" evidence="1">
    <location>
        <begin position="197"/>
        <end position="220"/>
    </location>
</feature>
<evidence type="ECO:0000313" key="3">
    <source>
        <dbReference type="Proteomes" id="UP000466442"/>
    </source>
</evidence>
<dbReference type="Proteomes" id="UP000466442">
    <property type="component" value="Unassembled WGS sequence"/>
</dbReference>